<proteinExistence type="predicted"/>
<dbReference type="AlphaFoldDB" id="A0A833SEG6"/>
<organism evidence="1 2">
    <name type="scientific">Frieseomelitta varia</name>
    <dbReference type="NCBI Taxonomy" id="561572"/>
    <lineage>
        <taxon>Eukaryota</taxon>
        <taxon>Metazoa</taxon>
        <taxon>Ecdysozoa</taxon>
        <taxon>Arthropoda</taxon>
        <taxon>Hexapoda</taxon>
        <taxon>Insecta</taxon>
        <taxon>Pterygota</taxon>
        <taxon>Neoptera</taxon>
        <taxon>Endopterygota</taxon>
        <taxon>Hymenoptera</taxon>
        <taxon>Apocrita</taxon>
        <taxon>Aculeata</taxon>
        <taxon>Apoidea</taxon>
        <taxon>Anthophila</taxon>
        <taxon>Apidae</taxon>
        <taxon>Frieseomelitta</taxon>
    </lineage>
</organism>
<name>A0A833SEG6_9HYME</name>
<dbReference type="Gene3D" id="2.60.40.10">
    <property type="entry name" value="Immunoglobulins"/>
    <property type="match status" value="1"/>
</dbReference>
<gene>
    <name evidence="1" type="ORF">E2986_13217</name>
</gene>
<dbReference type="Proteomes" id="UP000655588">
    <property type="component" value="Unassembled WGS sequence"/>
</dbReference>
<comment type="caution">
    <text evidence="1">The sequence shown here is derived from an EMBL/GenBank/DDBJ whole genome shotgun (WGS) entry which is preliminary data.</text>
</comment>
<dbReference type="InterPro" id="IPR036179">
    <property type="entry name" value="Ig-like_dom_sf"/>
</dbReference>
<evidence type="ECO:0000313" key="2">
    <source>
        <dbReference type="Proteomes" id="UP000655588"/>
    </source>
</evidence>
<accession>A0A833SEG6</accession>
<keyword evidence="2" id="KW-1185">Reference proteome</keyword>
<dbReference type="SUPFAM" id="SSF48726">
    <property type="entry name" value="Immunoglobulin"/>
    <property type="match status" value="1"/>
</dbReference>
<reference evidence="1" key="1">
    <citation type="submission" date="2019-11" db="EMBL/GenBank/DDBJ databases">
        <title>The nuclear and mitochondrial genomes of Frieseomelitta varia - a highly eusocial stingless bee (Meliponini) with a permanently sterile worker caste.</title>
        <authorList>
            <person name="Freitas F.C.P."/>
            <person name="Lourenco A.P."/>
            <person name="Nunes F.M.F."/>
            <person name="Paschoal A.R."/>
            <person name="Abreu F.C.P."/>
            <person name="Barbin F.O."/>
            <person name="Bataglia L."/>
            <person name="Cardoso-Junior C.A.M."/>
            <person name="Cervoni M.S."/>
            <person name="Silva S.R."/>
            <person name="Dalarmi F."/>
            <person name="Del Lama M.A."/>
            <person name="Depintor T.S."/>
            <person name="Ferreira K.M."/>
            <person name="Goria P.S."/>
            <person name="Jaskot M.C."/>
            <person name="Lago D.C."/>
            <person name="Luna-Lucena D."/>
            <person name="Moda L.M."/>
            <person name="Nascimento L."/>
            <person name="Pedrino M."/>
            <person name="Rabico F.O."/>
            <person name="Sanches F.C."/>
            <person name="Santos D.E."/>
            <person name="Santos C.G."/>
            <person name="Vieira J."/>
            <person name="Lopes T.F."/>
            <person name="Barchuk A.R."/>
            <person name="Hartfelder K."/>
            <person name="Simoes Z.L.P."/>
            <person name="Bitondi M.M.G."/>
            <person name="Pinheiro D.G."/>
        </authorList>
    </citation>
    <scope>NUCLEOTIDE SEQUENCE</scope>
    <source>
        <strain evidence="1">USP_RPSP 00005682</strain>
        <tissue evidence="1">Whole individual</tissue>
    </source>
</reference>
<evidence type="ECO:0000313" key="1">
    <source>
        <dbReference type="EMBL" id="KAF3430266.1"/>
    </source>
</evidence>
<dbReference type="EMBL" id="WNWW01000088">
    <property type="protein sequence ID" value="KAF3430266.1"/>
    <property type="molecule type" value="Genomic_DNA"/>
</dbReference>
<sequence length="162" mass="18338">MTLTDQAAKAKGPPRWLEPDQVLPVQGRVGEDIVIEPKLRWSDVFDELRYELLRGDVPIPSDRYRVQMRGNVVQLTLKQTQKDDTGHYALVATRVGQGFDKGSSKKIHLSVDEPSEEGDPPTFLRRLTDLAVKVGTRTRFLVEIRSSTTPMVTSYIIIIYQS</sequence>
<dbReference type="InterPro" id="IPR013783">
    <property type="entry name" value="Ig-like_fold"/>
</dbReference>
<protein>
    <submittedName>
        <fullName evidence="1">Uncharacterized protein</fullName>
    </submittedName>
</protein>